<dbReference type="InterPro" id="IPR057326">
    <property type="entry name" value="KR_dom"/>
</dbReference>
<feature type="domain" description="Ketoreductase" evidence="3">
    <location>
        <begin position="12"/>
        <end position="181"/>
    </location>
</feature>
<dbReference type="PANTHER" id="PTHR42760">
    <property type="entry name" value="SHORT-CHAIN DEHYDROGENASES/REDUCTASES FAMILY MEMBER"/>
    <property type="match status" value="1"/>
</dbReference>
<dbReference type="PANTHER" id="PTHR42760:SF5">
    <property type="entry name" value="2-DEHYDRO-3-DEOXY-D-GLUCONATE 5-DEHYDROGENASE"/>
    <property type="match status" value="1"/>
</dbReference>
<keyword evidence="5" id="KW-1185">Reference proteome</keyword>
<dbReference type="NCBIfam" id="TIGR01832">
    <property type="entry name" value="kduD"/>
    <property type="match status" value="1"/>
</dbReference>
<dbReference type="PRINTS" id="PR00080">
    <property type="entry name" value="SDRFAMILY"/>
</dbReference>
<dbReference type="InterPro" id="IPR002347">
    <property type="entry name" value="SDR_fam"/>
</dbReference>
<keyword evidence="2" id="KW-0560">Oxidoreductase</keyword>
<dbReference type="GO" id="GO:0008678">
    <property type="term" value="F:2-deoxy-D-gluconate 3-dehydrogenase activity"/>
    <property type="evidence" value="ECO:0007669"/>
    <property type="project" value="InterPro"/>
</dbReference>
<dbReference type="FunFam" id="3.40.50.720:FF:000084">
    <property type="entry name" value="Short-chain dehydrogenase reductase"/>
    <property type="match status" value="1"/>
</dbReference>
<dbReference type="Gene3D" id="3.40.50.720">
    <property type="entry name" value="NAD(P)-binding Rossmann-like Domain"/>
    <property type="match status" value="1"/>
</dbReference>
<sequence length="255" mass="26383">MGILEQFSLEGRTALVTGSSKGIGRAAAVALASAGADVALLNRGDASATAAEIRALGRRAVEITRDLAEATPGELASDVDRAVSELGRLDVLVNNAGTIHRAPAVDYPADAWDTVLRVNLDALFHLSQAAGRHMVERGSGRIISIASMLSFQGGILVPAYTASKHAVAGVTRALANEWAASGVTVNAIAPGYIDTDNTEALRADPEREASIRGRIPAGRWGRPDDLTGALVFLASPAAAYVTGAILPVDGGWLVR</sequence>
<dbReference type="OrthoDB" id="5290708at2"/>
<dbReference type="Pfam" id="PF13561">
    <property type="entry name" value="adh_short_C2"/>
    <property type="match status" value="1"/>
</dbReference>
<dbReference type="InterPro" id="IPR020904">
    <property type="entry name" value="Sc_DH/Rdtase_CS"/>
</dbReference>
<dbReference type="EMBL" id="CP019606">
    <property type="protein sequence ID" value="AQP48621.1"/>
    <property type="molecule type" value="Genomic_DNA"/>
</dbReference>
<reference evidence="5" key="1">
    <citation type="submission" date="2017-02" db="EMBL/GenBank/DDBJ databases">
        <title>Tessaracoccus aquaemaris sp. nov., isolated from the intestine of a Korean rockfish, Sebastes schlegelii, in a marine aquaculture pond.</title>
        <authorList>
            <person name="Tak E.J."/>
            <person name="Bae J.-W."/>
        </authorList>
    </citation>
    <scope>NUCLEOTIDE SEQUENCE [LARGE SCALE GENOMIC DNA]</scope>
    <source>
        <strain evidence="5">NSG39</strain>
    </source>
</reference>
<dbReference type="KEGG" id="tes:BW730_15035"/>
<accession>A0A1Q2CR89</accession>
<dbReference type="Proteomes" id="UP000188145">
    <property type="component" value="Chromosome"/>
</dbReference>
<dbReference type="AlphaFoldDB" id="A0A1Q2CR89"/>
<evidence type="ECO:0000313" key="5">
    <source>
        <dbReference type="Proteomes" id="UP000188145"/>
    </source>
</evidence>
<protein>
    <submittedName>
        <fullName evidence="4">2-deoxy-D-gluconate 3-dehydrogenase</fullName>
    </submittedName>
</protein>
<dbReference type="PROSITE" id="PS00061">
    <property type="entry name" value="ADH_SHORT"/>
    <property type="match status" value="1"/>
</dbReference>
<name>A0A1Q2CR89_9ACTN</name>
<dbReference type="InterPro" id="IPR036291">
    <property type="entry name" value="NAD(P)-bd_dom_sf"/>
</dbReference>
<evidence type="ECO:0000256" key="1">
    <source>
        <dbReference type="ARBA" id="ARBA00006484"/>
    </source>
</evidence>
<dbReference type="GO" id="GO:0051287">
    <property type="term" value="F:NAD binding"/>
    <property type="evidence" value="ECO:0007669"/>
    <property type="project" value="InterPro"/>
</dbReference>
<evidence type="ECO:0000313" key="4">
    <source>
        <dbReference type="EMBL" id="AQP48621.1"/>
    </source>
</evidence>
<comment type="similarity">
    <text evidence="1">Belongs to the short-chain dehydrogenases/reductases (SDR) family.</text>
</comment>
<evidence type="ECO:0000259" key="3">
    <source>
        <dbReference type="SMART" id="SM00822"/>
    </source>
</evidence>
<proteinExistence type="inferred from homology"/>
<dbReference type="RefSeq" id="WP_077686963.1">
    <property type="nucleotide sequence ID" value="NZ_CP019606.1"/>
</dbReference>
<gene>
    <name evidence="4" type="ORF">BW730_15035</name>
</gene>
<dbReference type="InterPro" id="IPR011286">
    <property type="entry name" value="2-deoxy-D-gluc_3_DH"/>
</dbReference>
<dbReference type="SUPFAM" id="SSF51735">
    <property type="entry name" value="NAD(P)-binding Rossmann-fold domains"/>
    <property type="match status" value="1"/>
</dbReference>
<dbReference type="SMART" id="SM00822">
    <property type="entry name" value="PKS_KR"/>
    <property type="match status" value="1"/>
</dbReference>
<organism evidence="4 5">
    <name type="scientific">Tessaracoccus aquimaris</name>
    <dbReference type="NCBI Taxonomy" id="1332264"/>
    <lineage>
        <taxon>Bacteria</taxon>
        <taxon>Bacillati</taxon>
        <taxon>Actinomycetota</taxon>
        <taxon>Actinomycetes</taxon>
        <taxon>Propionibacteriales</taxon>
        <taxon>Propionibacteriaceae</taxon>
        <taxon>Tessaracoccus</taxon>
    </lineage>
</organism>
<dbReference type="PRINTS" id="PR00081">
    <property type="entry name" value="GDHRDH"/>
</dbReference>
<evidence type="ECO:0000256" key="2">
    <source>
        <dbReference type="ARBA" id="ARBA00023002"/>
    </source>
</evidence>
<dbReference type="STRING" id="1332264.BW730_15035"/>